<gene>
    <name evidence="1" type="ORF">F1728_03375</name>
</gene>
<dbReference type="InterPro" id="IPR023393">
    <property type="entry name" value="START-like_dom_sf"/>
</dbReference>
<name>A0A6I6A5Z3_9PLAN</name>
<evidence type="ECO:0008006" key="3">
    <source>
        <dbReference type="Google" id="ProtNLM"/>
    </source>
</evidence>
<dbReference type="KEGG" id="gim:F1728_03375"/>
<dbReference type="EMBL" id="CP043930">
    <property type="protein sequence ID" value="QGQ21787.1"/>
    <property type="molecule type" value="Genomic_DNA"/>
</dbReference>
<dbReference type="Gene3D" id="3.30.530.20">
    <property type="match status" value="1"/>
</dbReference>
<dbReference type="AlphaFoldDB" id="A0A6I6A5Z3"/>
<keyword evidence="2" id="KW-1185">Reference proteome</keyword>
<accession>A0A6I6A5Z3</accession>
<dbReference type="SUPFAM" id="SSF55961">
    <property type="entry name" value="Bet v1-like"/>
    <property type="match status" value="1"/>
</dbReference>
<proteinExistence type="predicted"/>
<dbReference type="Proteomes" id="UP000427281">
    <property type="component" value="Chromosome"/>
</dbReference>
<organism evidence="1 2">
    <name type="scientific">Gimesia benthica</name>
    <dbReference type="NCBI Taxonomy" id="2608982"/>
    <lineage>
        <taxon>Bacteria</taxon>
        <taxon>Pseudomonadati</taxon>
        <taxon>Planctomycetota</taxon>
        <taxon>Planctomycetia</taxon>
        <taxon>Planctomycetales</taxon>
        <taxon>Planctomycetaceae</taxon>
        <taxon>Gimesia</taxon>
    </lineage>
</organism>
<evidence type="ECO:0000313" key="1">
    <source>
        <dbReference type="EMBL" id="QGQ21787.1"/>
    </source>
</evidence>
<sequence>MFAVVQQRNTPGMEFCFEQTLPVSRDVLFRFHEDPAHLGLLLAEWPGFRLLRHAGHIQPGAETWFEQRVGGFLPVVLGFRHTVYEPDCRFGETLIHGPFDRFTHLHEFEETEEGTVVRDILEVQLSWQYGGRFATQHLVANALHSAFVFRQRSLQELVSNRIVPDSVSRPE</sequence>
<protein>
    <recommendedName>
        <fullName evidence="3">SRPBCC family protein</fullName>
    </recommendedName>
</protein>
<evidence type="ECO:0000313" key="2">
    <source>
        <dbReference type="Proteomes" id="UP000427281"/>
    </source>
</evidence>
<reference evidence="1 2" key="1">
    <citation type="submission" date="2019-09" db="EMBL/GenBank/DDBJ databases">
        <title>Gimesia benthica sp. nov., a novel bacterium isolated from deep-sea water of the Northwest Indian Ocean.</title>
        <authorList>
            <person name="Dai X."/>
        </authorList>
    </citation>
    <scope>NUCLEOTIDE SEQUENCE [LARGE SCALE GENOMIC DNA]</scope>
    <source>
        <strain evidence="1 2">E7</strain>
    </source>
</reference>